<evidence type="ECO:0000313" key="1">
    <source>
        <dbReference type="EMBL" id="AEH92272.1"/>
    </source>
</evidence>
<dbReference type="AlphaFoldDB" id="A0A0E0UV15"/>
<proteinExistence type="predicted"/>
<dbReference type="EMBL" id="CP002816">
    <property type="protein sequence ID" value="AEH92272.1"/>
    <property type="molecule type" value="Genomic_DNA"/>
</dbReference>
<protein>
    <submittedName>
        <fullName evidence="1">Uncharacterized protein</fullName>
    </submittedName>
</protein>
<dbReference type="PATRIC" id="fig|1030009.3.peg.1256"/>
<dbReference type="KEGG" id="lmq:LMM7_1267"/>
<sequence length="127" mass="14245">MSIRPGDKVEVQDRSGVAELCVDGEQFHVLINNNGLLTVEDEDGFSSFNIPATQVKKMKENRNSQLVNELYEQSDSVSFSIYNADTDKAKMFVSNVNKPQFDERNNVKWYSASKGKITATAFLKGDD</sequence>
<reference evidence="1 2" key="1">
    <citation type="journal article" date="2011" name="J. Bacteriol.">
        <title>Genome sequence of the nonpathogenic Listeria monocytogenes serovar 4a strain M7.</title>
        <authorList>
            <person name="Chen J."/>
            <person name="Xia Y."/>
            <person name="Cheng C."/>
            <person name="Fang C."/>
            <person name="Shan Y."/>
            <person name="Jin G."/>
            <person name="Fang W."/>
        </authorList>
    </citation>
    <scope>NUCLEOTIDE SEQUENCE [LARGE SCALE GENOMIC DNA]</scope>
    <source>
        <strain evidence="1 2">M7</strain>
    </source>
</reference>
<accession>A0A0E0UV15</accession>
<evidence type="ECO:0000313" key="2">
    <source>
        <dbReference type="Proteomes" id="UP000000486"/>
    </source>
</evidence>
<dbReference type="RefSeq" id="WP_012581470.1">
    <property type="nucleotide sequence ID" value="NC_017537.1"/>
</dbReference>
<dbReference type="Proteomes" id="UP000000486">
    <property type="component" value="Chromosome"/>
</dbReference>
<dbReference type="HOGENOM" id="CLU_162603_0_0_9"/>
<organism evidence="1 2">
    <name type="scientific">Listeria monocytogenes serotype 4a (strain M7)</name>
    <dbReference type="NCBI Taxonomy" id="1030009"/>
    <lineage>
        <taxon>Bacteria</taxon>
        <taxon>Bacillati</taxon>
        <taxon>Bacillota</taxon>
        <taxon>Bacilli</taxon>
        <taxon>Bacillales</taxon>
        <taxon>Listeriaceae</taxon>
        <taxon>Listeria</taxon>
    </lineage>
</organism>
<name>A0A0E0UV15_LISMM</name>
<gene>
    <name evidence="1" type="ordered locus">LMM7_1267</name>
</gene>